<dbReference type="GO" id="GO:0005667">
    <property type="term" value="C:transcription regulator complex"/>
    <property type="evidence" value="ECO:0007669"/>
    <property type="project" value="TreeGrafter"/>
</dbReference>
<feature type="compositionally biased region" description="Polar residues" evidence="12">
    <location>
        <begin position="636"/>
        <end position="646"/>
    </location>
</feature>
<keyword evidence="7" id="KW-0805">Transcription regulation</keyword>
<evidence type="ECO:0000256" key="9">
    <source>
        <dbReference type="ARBA" id="ARBA00023163"/>
    </source>
</evidence>
<keyword evidence="15" id="KW-1185">Reference proteome</keyword>
<evidence type="ECO:0000256" key="6">
    <source>
        <dbReference type="ARBA" id="ARBA00022833"/>
    </source>
</evidence>
<evidence type="ECO:0000256" key="3">
    <source>
        <dbReference type="ARBA" id="ARBA00022723"/>
    </source>
</evidence>
<evidence type="ECO:0000259" key="13">
    <source>
        <dbReference type="PROSITE" id="PS50157"/>
    </source>
</evidence>
<dbReference type="PANTHER" id="PTHR14003">
    <property type="entry name" value="TRANSCRIPTIONAL REPRESSOR PROTEIN YY"/>
    <property type="match status" value="1"/>
</dbReference>
<feature type="region of interest" description="Disordered" evidence="12">
    <location>
        <begin position="354"/>
        <end position="383"/>
    </location>
</feature>
<dbReference type="PROSITE" id="PS00028">
    <property type="entry name" value="ZINC_FINGER_C2H2_1"/>
    <property type="match status" value="4"/>
</dbReference>
<dbReference type="GO" id="GO:0000785">
    <property type="term" value="C:chromatin"/>
    <property type="evidence" value="ECO:0007669"/>
    <property type="project" value="TreeGrafter"/>
</dbReference>
<feature type="compositionally biased region" description="Low complexity" evidence="12">
    <location>
        <begin position="255"/>
        <end position="264"/>
    </location>
</feature>
<organism evidence="14 15">
    <name type="scientific">Cryptococcus amylolentus CBS 6039</name>
    <dbReference type="NCBI Taxonomy" id="1295533"/>
    <lineage>
        <taxon>Eukaryota</taxon>
        <taxon>Fungi</taxon>
        <taxon>Dikarya</taxon>
        <taxon>Basidiomycota</taxon>
        <taxon>Agaricomycotina</taxon>
        <taxon>Tremellomycetes</taxon>
        <taxon>Tremellales</taxon>
        <taxon>Cryptococcaceae</taxon>
        <taxon>Cryptococcus</taxon>
    </lineage>
</organism>
<evidence type="ECO:0000256" key="5">
    <source>
        <dbReference type="ARBA" id="ARBA00022771"/>
    </source>
</evidence>
<comment type="similarity">
    <text evidence="2">Belongs to the krueppel C2H2-type zinc-finger protein family.</text>
</comment>
<evidence type="ECO:0000313" key="15">
    <source>
        <dbReference type="Proteomes" id="UP000094065"/>
    </source>
</evidence>
<dbReference type="EMBL" id="AWGJ01000002">
    <property type="protein sequence ID" value="ODN83521.1"/>
    <property type="molecule type" value="Genomic_DNA"/>
</dbReference>
<dbReference type="SMART" id="SM00355">
    <property type="entry name" value="ZnF_C2H2"/>
    <property type="match status" value="4"/>
</dbReference>
<keyword evidence="6" id="KW-0862">Zinc</keyword>
<dbReference type="RefSeq" id="XP_018997521.1">
    <property type="nucleotide sequence ID" value="XM_019135094.1"/>
</dbReference>
<dbReference type="FunFam" id="3.30.160.60:FF:000125">
    <property type="entry name" value="Putative zinc finger protein 143"/>
    <property type="match status" value="2"/>
</dbReference>
<dbReference type="InterPro" id="IPR036236">
    <property type="entry name" value="Znf_C2H2_sf"/>
</dbReference>
<evidence type="ECO:0000256" key="11">
    <source>
        <dbReference type="PROSITE-ProRule" id="PRU00042"/>
    </source>
</evidence>
<keyword evidence="5 11" id="KW-0863">Zinc-finger</keyword>
<sequence length="738" mass="79933">MDVLDLVNDHNNVGGGHSSHTRPFVCTFGTCDKAFARKSDLARHFKIHTNDRAFVCNYRGCGKSFIQRSALTVHYRVHTGERPHHCETCHKAFADSSSLARHRRIHTGKRPYTCDAPGCNKPFARRNTLLKHFKRQHPDIPPPTSSAPRSASRNISQNSSGSFLSQGSSHSDHYPSPNPGAPHGFAAPHPSEGAAYPFHGGFPGQVFGGPPGAHQPIFFQGTGAVRPHFQPSSHGGPVHLTPISTSGPTLGNGGHHSAPHSAHSQRQVSPHPSNGLTPSQYPSPLSAYPSGYPVPRFPSEGAVMWNRSASAPGQPRASHDTSQWSGGNVGGGFHASQLAVPQTSVHVNGGQYYNMMPRSATNPLPQSRQPHTPSGHSDDEDEPLISVDAAPTFALHPPQGVSVGMPLTSIEGSNLPLPSPDGQIIYADHQQSGRLHSAPPAIQRFNSMPAVPTVSSWGQVNTYQSHSVGSAQSQDEDLEELEKQIISRETSVGADQDSTPETVEKHTPEDGEAIGGHWGQPMPFPAPPMSQQRRTIYSSGASSASNASAMIHGTPTHGMTENLPPIQVYQNQQHQMCMPMQALTPIQPNGMYPTPITPAAEWNHPQFKPVMMMGRGYHQAHQVHPMYAHEDKENGDSSAENITLTTPPKHWQDRKESQSVNAVGLGIANVHFDDGKRIQKGTPGDDMDEDYESDESAAEEPDDDSDDDFVLGRKPRRSAKKGSAKKKVSRVSIKRRRV</sequence>
<dbReference type="PANTHER" id="PTHR14003:SF22">
    <property type="entry name" value="FINGER DOMAIN PROTEIN, PUTATIVE (AFU_ORTHOLOGUE AFUA_4G11480)-RELATED"/>
    <property type="match status" value="1"/>
</dbReference>
<feature type="compositionally biased region" description="Polar residues" evidence="12">
    <location>
        <begin position="265"/>
        <end position="283"/>
    </location>
</feature>
<dbReference type="OrthoDB" id="654211at2759"/>
<feature type="domain" description="C2H2-type" evidence="13">
    <location>
        <begin position="84"/>
        <end position="111"/>
    </location>
</feature>
<feature type="compositionally biased region" description="Basic residues" evidence="12">
    <location>
        <begin position="713"/>
        <end position="738"/>
    </location>
</feature>
<dbReference type="GO" id="GO:0000981">
    <property type="term" value="F:DNA-binding transcription factor activity, RNA polymerase II-specific"/>
    <property type="evidence" value="ECO:0007669"/>
    <property type="project" value="UniProtKB-ARBA"/>
</dbReference>
<name>A0A1E3I6T4_9TREE</name>
<dbReference type="GO" id="GO:0000978">
    <property type="term" value="F:RNA polymerase II cis-regulatory region sequence-specific DNA binding"/>
    <property type="evidence" value="ECO:0007669"/>
    <property type="project" value="TreeGrafter"/>
</dbReference>
<dbReference type="AlphaFoldDB" id="A0A1E3I6T4"/>
<evidence type="ECO:0000256" key="8">
    <source>
        <dbReference type="ARBA" id="ARBA00023125"/>
    </source>
</evidence>
<dbReference type="InterPro" id="IPR013087">
    <property type="entry name" value="Znf_C2H2_type"/>
</dbReference>
<feature type="compositionally biased region" description="Low complexity" evidence="12">
    <location>
        <begin position="181"/>
        <end position="190"/>
    </location>
</feature>
<comment type="caution">
    <text evidence="14">The sequence shown here is derived from an EMBL/GenBank/DDBJ whole genome shotgun (WGS) entry which is preliminary data.</text>
</comment>
<evidence type="ECO:0000256" key="1">
    <source>
        <dbReference type="ARBA" id="ARBA00004123"/>
    </source>
</evidence>
<keyword evidence="3" id="KW-0479">Metal-binding</keyword>
<dbReference type="Gene3D" id="3.30.160.60">
    <property type="entry name" value="Classic Zinc Finger"/>
    <property type="match status" value="4"/>
</dbReference>
<evidence type="ECO:0000256" key="2">
    <source>
        <dbReference type="ARBA" id="ARBA00006991"/>
    </source>
</evidence>
<feature type="compositionally biased region" description="Gly residues" evidence="12">
    <location>
        <begin position="201"/>
        <end position="211"/>
    </location>
</feature>
<proteinExistence type="inferred from homology"/>
<evidence type="ECO:0000256" key="4">
    <source>
        <dbReference type="ARBA" id="ARBA00022737"/>
    </source>
</evidence>
<evidence type="ECO:0000256" key="10">
    <source>
        <dbReference type="ARBA" id="ARBA00023242"/>
    </source>
</evidence>
<keyword evidence="8" id="KW-0238">DNA-binding</keyword>
<feature type="region of interest" description="Disordered" evidence="12">
    <location>
        <begin position="307"/>
        <end position="330"/>
    </location>
</feature>
<dbReference type="Proteomes" id="UP000094065">
    <property type="component" value="Unassembled WGS sequence"/>
</dbReference>
<feature type="domain" description="C2H2-type" evidence="13">
    <location>
        <begin position="112"/>
        <end position="142"/>
    </location>
</feature>
<dbReference type="GeneID" id="30152962"/>
<evidence type="ECO:0000313" key="14">
    <source>
        <dbReference type="EMBL" id="ODN83521.1"/>
    </source>
</evidence>
<feature type="region of interest" description="Disordered" evidence="12">
    <location>
        <begin position="630"/>
        <end position="658"/>
    </location>
</feature>
<protein>
    <recommendedName>
        <fullName evidence="13">C2H2-type domain-containing protein</fullName>
    </recommendedName>
</protein>
<feature type="domain" description="C2H2-type" evidence="13">
    <location>
        <begin position="24"/>
        <end position="53"/>
    </location>
</feature>
<comment type="subcellular location">
    <subcellularLocation>
        <location evidence="1">Nucleus</location>
    </subcellularLocation>
</comment>
<feature type="compositionally biased region" description="Acidic residues" evidence="12">
    <location>
        <begin position="685"/>
        <end position="709"/>
    </location>
</feature>
<feature type="compositionally biased region" description="Low complexity" evidence="12">
    <location>
        <begin position="146"/>
        <end position="169"/>
    </location>
</feature>
<dbReference type="FunFam" id="3.30.160.60:FF:000931">
    <property type="entry name" value="zinc finger protein 697"/>
    <property type="match status" value="1"/>
</dbReference>
<dbReference type="Pfam" id="PF00096">
    <property type="entry name" value="zf-C2H2"/>
    <property type="match status" value="4"/>
</dbReference>
<dbReference type="SUPFAM" id="SSF57667">
    <property type="entry name" value="beta-beta-alpha zinc fingers"/>
    <property type="match status" value="2"/>
</dbReference>
<feature type="region of interest" description="Disordered" evidence="12">
    <location>
        <begin position="674"/>
        <end position="738"/>
    </location>
</feature>
<dbReference type="PROSITE" id="PS50157">
    <property type="entry name" value="ZINC_FINGER_C2H2_2"/>
    <property type="match status" value="4"/>
</dbReference>
<feature type="domain" description="C2H2-type" evidence="13">
    <location>
        <begin position="54"/>
        <end position="83"/>
    </location>
</feature>
<accession>A0A1E3I6T4</accession>
<keyword evidence="9" id="KW-0804">Transcription</keyword>
<evidence type="ECO:0000256" key="12">
    <source>
        <dbReference type="SAM" id="MobiDB-lite"/>
    </source>
</evidence>
<dbReference type="GO" id="GO:0031519">
    <property type="term" value="C:PcG protein complex"/>
    <property type="evidence" value="ECO:0007669"/>
    <property type="project" value="TreeGrafter"/>
</dbReference>
<keyword evidence="10" id="KW-0539">Nucleus</keyword>
<feature type="compositionally biased region" description="Polar residues" evidence="12">
    <location>
        <begin position="359"/>
        <end position="375"/>
    </location>
</feature>
<feature type="region of interest" description="Disordered" evidence="12">
    <location>
        <begin position="134"/>
        <end position="284"/>
    </location>
</feature>
<dbReference type="STRING" id="1295533.A0A1E3I6T4"/>
<dbReference type="GO" id="GO:0008270">
    <property type="term" value="F:zinc ion binding"/>
    <property type="evidence" value="ECO:0007669"/>
    <property type="project" value="UniProtKB-KW"/>
</dbReference>
<keyword evidence="4" id="KW-0677">Repeat</keyword>
<evidence type="ECO:0000256" key="7">
    <source>
        <dbReference type="ARBA" id="ARBA00023015"/>
    </source>
</evidence>
<feature type="region of interest" description="Disordered" evidence="12">
    <location>
        <begin position="488"/>
        <end position="520"/>
    </location>
</feature>
<reference evidence="14 15" key="1">
    <citation type="submission" date="2016-06" db="EMBL/GenBank/DDBJ databases">
        <title>Evolution of pathogenesis and genome organization in the Tremellales.</title>
        <authorList>
            <person name="Cuomo C."/>
            <person name="Litvintseva A."/>
            <person name="Heitman J."/>
            <person name="Chen Y."/>
            <person name="Sun S."/>
            <person name="Springer D."/>
            <person name="Dromer F."/>
            <person name="Young S."/>
            <person name="Zeng Q."/>
            <person name="Chapman S."/>
            <person name="Gujja S."/>
            <person name="Saif S."/>
            <person name="Birren B."/>
        </authorList>
    </citation>
    <scope>NUCLEOTIDE SEQUENCE [LARGE SCALE GENOMIC DNA]</scope>
    <source>
        <strain evidence="14 15">CBS 6039</strain>
    </source>
</reference>
<gene>
    <name evidence="14" type="ORF">L202_01653</name>
</gene>